<dbReference type="GO" id="GO:0042721">
    <property type="term" value="C:TIM22 mitochondrial import inner membrane insertion complex"/>
    <property type="evidence" value="ECO:0007669"/>
    <property type="project" value="InterPro"/>
</dbReference>
<sequence length="212" mass="24671">MSLNSGARGFRRAPSLFRNGLEQLKTRYQGIEARLEAITLPERFKGTIVEKWATYWKNLVIDYKEMVLDTGRGMRDRPVRSTIYVSLLAAAGYCGANNPSETDFYDQYRRAYNQLSLVHPTCQNPVASRHITFLERCHNEGILRRLSLGVVSFLWLDNYDKGLSIYKAVCPYLQPRYLTFHERIVDVGFNGKWWQLERKMVDYDINEENLGS</sequence>
<organism evidence="1 2">
    <name type="scientific">Anopheles albimanus</name>
    <name type="common">New world malaria mosquito</name>
    <dbReference type="NCBI Taxonomy" id="7167"/>
    <lineage>
        <taxon>Eukaryota</taxon>
        <taxon>Metazoa</taxon>
        <taxon>Ecdysozoa</taxon>
        <taxon>Arthropoda</taxon>
        <taxon>Hexapoda</taxon>
        <taxon>Insecta</taxon>
        <taxon>Pterygota</taxon>
        <taxon>Neoptera</taxon>
        <taxon>Endopterygota</taxon>
        <taxon>Diptera</taxon>
        <taxon>Nematocera</taxon>
        <taxon>Culicoidea</taxon>
        <taxon>Culicidae</taxon>
        <taxon>Anophelinae</taxon>
        <taxon>Anopheles</taxon>
    </lineage>
</organism>
<dbReference type="Proteomes" id="UP000069272">
    <property type="component" value="Chromosome 2R"/>
</dbReference>
<dbReference type="GO" id="GO:0045039">
    <property type="term" value="P:protein insertion into mitochondrial inner membrane"/>
    <property type="evidence" value="ECO:0007669"/>
    <property type="project" value="TreeGrafter"/>
</dbReference>
<dbReference type="GeneID" id="118461317"/>
<reference evidence="1" key="2">
    <citation type="submission" date="2022-08" db="UniProtKB">
        <authorList>
            <consortium name="EnsemblMetazoa"/>
        </authorList>
    </citation>
    <scope>IDENTIFICATION</scope>
    <source>
        <strain evidence="1">STECLA/ALBI9_A</strain>
    </source>
</reference>
<evidence type="ECO:0000313" key="2">
    <source>
        <dbReference type="Proteomes" id="UP000069272"/>
    </source>
</evidence>
<dbReference type="KEGG" id="aali:118461317"/>
<dbReference type="OrthoDB" id="5970620at2759"/>
<dbReference type="AlphaFoldDB" id="A0A182F875"/>
<dbReference type="PANTHER" id="PTHR21435">
    <property type="entry name" value="MITOCHONDRIAL IMPORT INNER MEMBRANE TRANSLOCASE SUBUNIT TIM29"/>
    <property type="match status" value="1"/>
</dbReference>
<dbReference type="InterPro" id="IPR019322">
    <property type="entry name" value="TIMM29"/>
</dbReference>
<dbReference type="EnsemblMetazoa" id="AALB002699-RA">
    <property type="protein sequence ID" value="AALB002699-PA"/>
    <property type="gene ID" value="AALB002699"/>
</dbReference>
<keyword evidence="2" id="KW-1185">Reference proteome</keyword>
<dbReference type="VEuPathDB" id="VectorBase:AALB002699"/>
<dbReference type="STRING" id="7167.A0A182F875"/>
<name>A0A182F875_ANOAL</name>
<dbReference type="VEuPathDB" id="VectorBase:AALB20_038820"/>
<dbReference type="PANTHER" id="PTHR21435:SF1">
    <property type="entry name" value="MITOCHONDRIAL IMPORT INNER MEMBRANE TRANSLOCASE SUBUNIT TIM29"/>
    <property type="match status" value="1"/>
</dbReference>
<proteinExistence type="predicted"/>
<protein>
    <submittedName>
        <fullName evidence="1">Uncharacterized protein</fullName>
    </submittedName>
</protein>
<dbReference type="Pfam" id="PF10171">
    <property type="entry name" value="Tim29"/>
    <property type="match status" value="1"/>
</dbReference>
<evidence type="ECO:0000313" key="1">
    <source>
        <dbReference type="EnsemblMetazoa" id="AALB002699-PA"/>
    </source>
</evidence>
<dbReference type="RefSeq" id="XP_035782410.1">
    <property type="nucleotide sequence ID" value="XM_035926517.1"/>
</dbReference>
<accession>A0A182F875</accession>
<reference evidence="1 2" key="1">
    <citation type="journal article" date="2017" name="G3 (Bethesda)">
        <title>The Physical Genome Mapping of Anopheles albimanus Corrected Scaffold Misassemblies and Identified Interarm Rearrangements in Genus Anopheles.</title>
        <authorList>
            <person name="Artemov G.N."/>
            <person name="Peery A.N."/>
            <person name="Jiang X."/>
            <person name="Tu Z."/>
            <person name="Stegniy V.N."/>
            <person name="Sharakhova M.V."/>
            <person name="Sharakhov I.V."/>
        </authorList>
    </citation>
    <scope>NUCLEOTIDE SEQUENCE [LARGE SCALE GENOMIC DNA]</scope>
    <source>
        <strain evidence="1 2">ALBI9_A</strain>
    </source>
</reference>